<feature type="transmembrane region" description="Helical" evidence="5">
    <location>
        <begin position="100"/>
        <end position="121"/>
    </location>
</feature>
<dbReference type="GO" id="GO:0009403">
    <property type="term" value="P:toxin biosynthetic process"/>
    <property type="evidence" value="ECO:0007669"/>
    <property type="project" value="InterPro"/>
</dbReference>
<dbReference type="Proteomes" id="UP000202440">
    <property type="component" value="Chromosome"/>
</dbReference>
<gene>
    <name evidence="6" type="ORF">CHH28_15060</name>
</gene>
<keyword evidence="3 5" id="KW-1133">Transmembrane helix</keyword>
<comment type="subcellular location">
    <subcellularLocation>
        <location evidence="1">Membrane</location>
        <topology evidence="1">Multi-pass membrane protein</topology>
    </subcellularLocation>
</comment>
<dbReference type="AlphaFoldDB" id="A0A222FRC4"/>
<dbReference type="EMBL" id="CP022530">
    <property type="protein sequence ID" value="ASP40951.1"/>
    <property type="molecule type" value="Genomic_DNA"/>
</dbReference>
<keyword evidence="4 5" id="KW-0472">Membrane</keyword>
<dbReference type="GO" id="GO:0016020">
    <property type="term" value="C:membrane"/>
    <property type="evidence" value="ECO:0007669"/>
    <property type="project" value="UniProtKB-SubCell"/>
</dbReference>
<dbReference type="KEGG" id="bsan:CHH28_15060"/>
<accession>A0A222FRC4</accession>
<dbReference type="Pfam" id="PF02674">
    <property type="entry name" value="Colicin_V"/>
    <property type="match status" value="1"/>
</dbReference>
<feature type="transmembrane region" description="Helical" evidence="5">
    <location>
        <begin position="64"/>
        <end position="88"/>
    </location>
</feature>
<evidence type="ECO:0000256" key="1">
    <source>
        <dbReference type="ARBA" id="ARBA00004141"/>
    </source>
</evidence>
<dbReference type="PANTHER" id="PTHR36926">
    <property type="entry name" value="COLICIN V PRODUCTION PROTEIN"/>
    <property type="match status" value="1"/>
</dbReference>
<protein>
    <submittedName>
        <fullName evidence="6">Colicin V production CvpA</fullName>
    </submittedName>
</protein>
<keyword evidence="7" id="KW-1185">Reference proteome</keyword>
<evidence type="ECO:0000256" key="3">
    <source>
        <dbReference type="ARBA" id="ARBA00022989"/>
    </source>
</evidence>
<feature type="transmembrane region" description="Helical" evidence="5">
    <location>
        <begin position="31"/>
        <end position="52"/>
    </location>
</feature>
<keyword evidence="2 5" id="KW-0812">Transmembrane</keyword>
<evidence type="ECO:0000256" key="5">
    <source>
        <dbReference type="SAM" id="Phobius"/>
    </source>
</evidence>
<feature type="transmembrane region" description="Helical" evidence="5">
    <location>
        <begin position="6"/>
        <end position="24"/>
    </location>
</feature>
<evidence type="ECO:0000313" key="7">
    <source>
        <dbReference type="Proteomes" id="UP000202440"/>
    </source>
</evidence>
<proteinExistence type="predicted"/>
<name>A0A222FRC4_9GAMM</name>
<dbReference type="InterPro" id="IPR052719">
    <property type="entry name" value="CvpA-like"/>
</dbReference>
<reference evidence="6 7" key="1">
    <citation type="submission" date="2017-07" db="EMBL/GenBank/DDBJ databases">
        <title>Annotated genome sequence of Bacterioplanes sanyensis isolated from Red Sea.</title>
        <authorList>
            <person name="Rehman Z.U."/>
        </authorList>
    </citation>
    <scope>NUCLEOTIDE SEQUENCE [LARGE SCALE GENOMIC DNA]</scope>
    <source>
        <strain evidence="6 7">NV9</strain>
    </source>
</reference>
<sequence length="164" mass="18158">MAIIDWVMITVVVVSSLISLKRGFVREALSLASWIIAFIVARLFSGNLATLLEGQIDTESLRWMVAFLILFAGTIIVGALLNHLIAELVRVTGLSGTDRVFGMVFGAVRGLLILVVAVYGLQYTLVPDDTWYQQSVFIPQLESVADWARKTLPAATDRLEWFSQ</sequence>
<evidence type="ECO:0000256" key="4">
    <source>
        <dbReference type="ARBA" id="ARBA00023136"/>
    </source>
</evidence>
<dbReference type="PANTHER" id="PTHR36926:SF1">
    <property type="entry name" value="COLICIN V PRODUCTION PROTEIN"/>
    <property type="match status" value="1"/>
</dbReference>
<organism evidence="6 7">
    <name type="scientific">Bacterioplanes sanyensis</name>
    <dbReference type="NCBI Taxonomy" id="1249553"/>
    <lineage>
        <taxon>Bacteria</taxon>
        <taxon>Pseudomonadati</taxon>
        <taxon>Pseudomonadota</taxon>
        <taxon>Gammaproteobacteria</taxon>
        <taxon>Oceanospirillales</taxon>
        <taxon>Oceanospirillaceae</taxon>
        <taxon>Bacterioplanes</taxon>
    </lineage>
</organism>
<dbReference type="InterPro" id="IPR003825">
    <property type="entry name" value="Colicin-V_CvpA"/>
</dbReference>
<evidence type="ECO:0000313" key="6">
    <source>
        <dbReference type="EMBL" id="ASP40951.1"/>
    </source>
</evidence>
<evidence type="ECO:0000256" key="2">
    <source>
        <dbReference type="ARBA" id="ARBA00022692"/>
    </source>
</evidence>
<dbReference type="OrthoDB" id="9810601at2"/>